<evidence type="ECO:0000256" key="3">
    <source>
        <dbReference type="SAM" id="SignalP"/>
    </source>
</evidence>
<evidence type="ECO:0000256" key="1">
    <source>
        <dbReference type="SAM" id="Coils"/>
    </source>
</evidence>
<keyword evidence="3" id="KW-0732">Signal</keyword>
<dbReference type="EMBL" id="JAGPNL010000003">
    <property type="protein sequence ID" value="MBQ0827791.1"/>
    <property type="molecule type" value="Genomic_DNA"/>
</dbReference>
<evidence type="ECO:0000313" key="6">
    <source>
        <dbReference type="Proteomes" id="UP000677875"/>
    </source>
</evidence>
<feature type="signal peptide" evidence="3">
    <location>
        <begin position="1"/>
        <end position="22"/>
    </location>
</feature>
<organism evidence="5 6">
    <name type="scientific">Streptomyces tagetis</name>
    <dbReference type="NCBI Taxonomy" id="2820809"/>
    <lineage>
        <taxon>Bacteria</taxon>
        <taxon>Bacillati</taxon>
        <taxon>Actinomycetota</taxon>
        <taxon>Actinomycetes</taxon>
        <taxon>Kitasatosporales</taxon>
        <taxon>Streptomycetaceae</taxon>
        <taxon>Streptomyces</taxon>
    </lineage>
</organism>
<evidence type="ECO:0000313" key="5">
    <source>
        <dbReference type="EMBL" id="MBQ0827791.1"/>
    </source>
</evidence>
<dbReference type="Gene3D" id="2.70.70.10">
    <property type="entry name" value="Glucose Permease (Domain IIA)"/>
    <property type="match status" value="1"/>
</dbReference>
<dbReference type="GO" id="GO:0004222">
    <property type="term" value="F:metalloendopeptidase activity"/>
    <property type="evidence" value="ECO:0007669"/>
    <property type="project" value="TreeGrafter"/>
</dbReference>
<dbReference type="FunFam" id="2.70.70.10:FF:000013">
    <property type="entry name" value="Peptidase family M23"/>
    <property type="match status" value="1"/>
</dbReference>
<evidence type="ECO:0000256" key="2">
    <source>
        <dbReference type="SAM" id="MobiDB-lite"/>
    </source>
</evidence>
<feature type="region of interest" description="Disordered" evidence="2">
    <location>
        <begin position="185"/>
        <end position="210"/>
    </location>
</feature>
<dbReference type="PANTHER" id="PTHR21666:SF270">
    <property type="entry name" value="MUREIN HYDROLASE ACTIVATOR ENVC"/>
    <property type="match status" value="1"/>
</dbReference>
<reference evidence="5" key="1">
    <citation type="submission" date="2021-04" db="EMBL/GenBank/DDBJ databases">
        <title>Genome seq and assembly of Streptomyces sp. RG38.</title>
        <authorList>
            <person name="Chhetri G."/>
        </authorList>
    </citation>
    <scope>NUCLEOTIDE SEQUENCE</scope>
    <source>
        <strain evidence="5">RG38</strain>
    </source>
</reference>
<feature type="coiled-coil region" evidence="1">
    <location>
        <begin position="155"/>
        <end position="182"/>
    </location>
</feature>
<keyword evidence="6" id="KW-1185">Reference proteome</keyword>
<name>A0A940XG95_9ACTN</name>
<dbReference type="RefSeq" id="WP_210872451.1">
    <property type="nucleotide sequence ID" value="NZ_JAGPNL010000003.1"/>
</dbReference>
<feature type="chain" id="PRO_5039365739" evidence="3">
    <location>
        <begin position="23"/>
        <end position="344"/>
    </location>
</feature>
<keyword evidence="1" id="KW-0175">Coiled coil</keyword>
<dbReference type="Proteomes" id="UP000677875">
    <property type="component" value="Unassembled WGS sequence"/>
</dbReference>
<dbReference type="InterPro" id="IPR011055">
    <property type="entry name" value="Dup_hybrid_motif"/>
</dbReference>
<dbReference type="InterPro" id="IPR016047">
    <property type="entry name" value="M23ase_b-sheet_dom"/>
</dbReference>
<sequence length="344" mass="36425">MPSPRPRSTAVPVVLCALAVLAARPSSSPDPGGPAEEVARLYEAAADAARQYEDGRRAAEEQRAKARRYEERLDRQRVRSAALHEDLGRLARAQYRGGGGLPLAAGMVLADDPDALMRGQRIAHRTDLAVDKAVTESRRAEERLGADQAEATAAWKALEKRNARLAELKKEIEADLRTARSRLEGRADASVTAGSGPGAARTGAPERRSGRTWVLPVESYELSASFGSGGARWAHRHTGQDFAVPVGTPVRAVGAGSVVAVSCGGPFGIQVVLRHADGYYTQYAHLASVAVDQGDRAGAGQRIGQSGSTGNSTGPHLHFEVRVTPEPGSAVDPVPWLSRRGVSV</sequence>
<feature type="domain" description="M23ase beta-sheet core" evidence="4">
    <location>
        <begin position="236"/>
        <end position="333"/>
    </location>
</feature>
<accession>A0A940XG95</accession>
<protein>
    <submittedName>
        <fullName evidence="5">Peptidoglycan DD-metalloendopeptidase family protein</fullName>
    </submittedName>
</protein>
<gene>
    <name evidence="5" type="ORF">J5Y05_14910</name>
</gene>
<feature type="coiled-coil region" evidence="1">
    <location>
        <begin position="42"/>
        <end position="79"/>
    </location>
</feature>
<dbReference type="InterPro" id="IPR050570">
    <property type="entry name" value="Cell_wall_metabolism_enzyme"/>
</dbReference>
<dbReference type="Pfam" id="PF01551">
    <property type="entry name" value="Peptidase_M23"/>
    <property type="match status" value="1"/>
</dbReference>
<comment type="caution">
    <text evidence="5">The sequence shown here is derived from an EMBL/GenBank/DDBJ whole genome shotgun (WGS) entry which is preliminary data.</text>
</comment>
<dbReference type="AlphaFoldDB" id="A0A940XG95"/>
<dbReference type="PANTHER" id="PTHR21666">
    <property type="entry name" value="PEPTIDASE-RELATED"/>
    <property type="match status" value="1"/>
</dbReference>
<dbReference type="CDD" id="cd12797">
    <property type="entry name" value="M23_peptidase"/>
    <property type="match status" value="1"/>
</dbReference>
<proteinExistence type="predicted"/>
<evidence type="ECO:0000259" key="4">
    <source>
        <dbReference type="Pfam" id="PF01551"/>
    </source>
</evidence>
<dbReference type="SUPFAM" id="SSF51261">
    <property type="entry name" value="Duplicated hybrid motif"/>
    <property type="match status" value="1"/>
</dbReference>